<gene>
    <name evidence="7" type="ORF">OLC1_LOCUS19040</name>
</gene>
<evidence type="ECO:0000313" key="7">
    <source>
        <dbReference type="EMBL" id="CAI9111717.1"/>
    </source>
</evidence>
<dbReference type="GO" id="GO:0045892">
    <property type="term" value="P:negative regulation of DNA-templated transcription"/>
    <property type="evidence" value="ECO:0007669"/>
    <property type="project" value="TreeGrafter"/>
</dbReference>
<name>A0AAV1DV46_OLDCO</name>
<dbReference type="GO" id="GO:0007165">
    <property type="term" value="P:signal transduction"/>
    <property type="evidence" value="ECO:0007669"/>
    <property type="project" value="InterPro"/>
</dbReference>
<feature type="compositionally biased region" description="Low complexity" evidence="5">
    <location>
        <begin position="18"/>
        <end position="40"/>
    </location>
</feature>
<reference evidence="7" key="1">
    <citation type="submission" date="2023-03" db="EMBL/GenBank/DDBJ databases">
        <authorList>
            <person name="Julca I."/>
        </authorList>
    </citation>
    <scope>NUCLEOTIDE SEQUENCE</scope>
</reference>
<keyword evidence="3 4" id="KW-0539">Nucleus</keyword>
<proteinExistence type="inferred from homology"/>
<sequence>MAEEQPQQEQMLIDFDSDGYSSDSSLYSSSDMFGYDSGSSSDDEDGETTDEEEMQEMIEEAAELEAMRNAAKPDDAVSEEEFIQALLRETKGKAIMPEESPKRKKIADAMDLDTLALVAAAMGAGKNKGILIRENLGNASRSDDQEAAKKKVALSNVKILQDFSRDAGEFSRLGHFQSGHGDDGEVDLGNVVMQYLREHPPPPAKKARLATPVSLADYTRKLKPKPVEDDDAAVPNLTASDCGSIKSGLGMDMMEFMSKGEEFRNEMFAKVLVHLLKKMPVCTTRGGVPGGRLTKGFLFKHGPVEGSKIICTCHGEIFSTAEFVKHAGGREDILFPSRFIHLQFF</sequence>
<dbReference type="Proteomes" id="UP001161247">
    <property type="component" value="Chromosome 7"/>
</dbReference>
<feature type="compositionally biased region" description="Acidic residues" evidence="5">
    <location>
        <begin position="41"/>
        <end position="56"/>
    </location>
</feature>
<dbReference type="AlphaFoldDB" id="A0AAV1DV46"/>
<keyword evidence="8" id="KW-1185">Reference proteome</keyword>
<evidence type="ECO:0000259" key="6">
    <source>
        <dbReference type="Pfam" id="PF16135"/>
    </source>
</evidence>
<feature type="region of interest" description="Disordered" evidence="5">
    <location>
        <begin position="1"/>
        <end position="56"/>
    </location>
</feature>
<dbReference type="EMBL" id="OX459124">
    <property type="protein sequence ID" value="CAI9111717.1"/>
    <property type="molecule type" value="Genomic_DNA"/>
</dbReference>
<comment type="similarity">
    <text evidence="2 4">Belongs to the Ninja family.</text>
</comment>
<dbReference type="Pfam" id="PF16135">
    <property type="entry name" value="TDBD"/>
    <property type="match status" value="1"/>
</dbReference>
<feature type="domain" description="Tify" evidence="6">
    <location>
        <begin position="304"/>
        <end position="337"/>
    </location>
</feature>
<dbReference type="PANTHER" id="PTHR31413">
    <property type="entry name" value="AFP HOMOLOG 2"/>
    <property type="match status" value="1"/>
</dbReference>
<dbReference type="PANTHER" id="PTHR31413:SF31">
    <property type="entry name" value="NINJA-FAMILY PROTEIN AFP3"/>
    <property type="match status" value="1"/>
</dbReference>
<protein>
    <recommendedName>
        <fullName evidence="4">Ninja-family protein</fullName>
    </recommendedName>
    <alternativeName>
        <fullName evidence="4">ABI-binding protein</fullName>
    </alternativeName>
</protein>
<dbReference type="GO" id="GO:0005634">
    <property type="term" value="C:nucleus"/>
    <property type="evidence" value="ECO:0007669"/>
    <property type="project" value="UniProtKB-SubCell"/>
</dbReference>
<evidence type="ECO:0000256" key="2">
    <source>
        <dbReference type="ARBA" id="ARBA00006081"/>
    </source>
</evidence>
<accession>A0AAV1DV46</accession>
<evidence type="ECO:0000256" key="4">
    <source>
        <dbReference type="RuleBase" id="RU369029"/>
    </source>
</evidence>
<evidence type="ECO:0000256" key="3">
    <source>
        <dbReference type="ARBA" id="ARBA00023242"/>
    </source>
</evidence>
<organism evidence="7 8">
    <name type="scientific">Oldenlandia corymbosa var. corymbosa</name>
    <dbReference type="NCBI Taxonomy" id="529605"/>
    <lineage>
        <taxon>Eukaryota</taxon>
        <taxon>Viridiplantae</taxon>
        <taxon>Streptophyta</taxon>
        <taxon>Embryophyta</taxon>
        <taxon>Tracheophyta</taxon>
        <taxon>Spermatophyta</taxon>
        <taxon>Magnoliopsida</taxon>
        <taxon>eudicotyledons</taxon>
        <taxon>Gunneridae</taxon>
        <taxon>Pentapetalae</taxon>
        <taxon>asterids</taxon>
        <taxon>lamiids</taxon>
        <taxon>Gentianales</taxon>
        <taxon>Rubiaceae</taxon>
        <taxon>Rubioideae</taxon>
        <taxon>Spermacoceae</taxon>
        <taxon>Hedyotis-Oldenlandia complex</taxon>
        <taxon>Oldenlandia</taxon>
    </lineage>
</organism>
<dbReference type="InterPro" id="IPR032308">
    <property type="entry name" value="TDBD"/>
</dbReference>
<evidence type="ECO:0000256" key="5">
    <source>
        <dbReference type="SAM" id="MobiDB-lite"/>
    </source>
</evidence>
<evidence type="ECO:0000313" key="8">
    <source>
        <dbReference type="Proteomes" id="UP001161247"/>
    </source>
</evidence>
<feature type="compositionally biased region" description="Polar residues" evidence="5">
    <location>
        <begin position="1"/>
        <end position="10"/>
    </location>
</feature>
<comment type="subcellular location">
    <subcellularLocation>
        <location evidence="1 4">Nucleus</location>
    </subcellularLocation>
</comment>
<comment type="function">
    <text evidence="4">Acts as a negative regulator of abscisic acid (ABA) response.</text>
</comment>
<evidence type="ECO:0000256" key="1">
    <source>
        <dbReference type="ARBA" id="ARBA00004123"/>
    </source>
</evidence>
<dbReference type="InterPro" id="IPR031307">
    <property type="entry name" value="Ninja_fam"/>
</dbReference>